<dbReference type="SUPFAM" id="SSF88946">
    <property type="entry name" value="Sigma2 domain of RNA polymerase sigma factors"/>
    <property type="match status" value="1"/>
</dbReference>
<dbReference type="Gene3D" id="1.10.10.10">
    <property type="entry name" value="Winged helix-like DNA-binding domain superfamily/Winged helix DNA-binding domain"/>
    <property type="match status" value="2"/>
</dbReference>
<keyword evidence="1" id="KW-0805">Transcription regulation</keyword>
<dbReference type="RefSeq" id="WP_203376199.1">
    <property type="nucleotide sequence ID" value="NZ_JAENHP010000003.1"/>
</dbReference>
<evidence type="ECO:0000256" key="1">
    <source>
        <dbReference type="ARBA" id="ARBA00023015"/>
    </source>
</evidence>
<dbReference type="Proteomes" id="UP000632138">
    <property type="component" value="Unassembled WGS sequence"/>
</dbReference>
<name>A0ABS2A8Z5_9ACTN</name>
<dbReference type="InterPro" id="IPR014284">
    <property type="entry name" value="RNA_pol_sigma-70_dom"/>
</dbReference>
<sequence length="211" mass="22466">MSLVVTRSDKPVDENGVEALLIELAGQAPGGSGHDEVRRRAIELALPLAARVAARYRFRGVPDEDLRQVAALGLVQAIDGYRPGAGPGFVAYAVPTMLGSLRHYFRDLAWGVRPPRTLLDLRPTVAVAEEMLTQRLRRAPGDTDIAAELGVAASDVGAVTQAEIARTVGLSQMHVSRLLGEALCLLRRYVARPGPAGSGGTEKGWAVPWAS</sequence>
<dbReference type="InterPro" id="IPR007627">
    <property type="entry name" value="RNA_pol_sigma70_r2"/>
</dbReference>
<evidence type="ECO:0000313" key="6">
    <source>
        <dbReference type="EMBL" id="MBM2616300.1"/>
    </source>
</evidence>
<keyword evidence="4" id="KW-0804">Transcription</keyword>
<evidence type="ECO:0000256" key="3">
    <source>
        <dbReference type="ARBA" id="ARBA00023125"/>
    </source>
</evidence>
<dbReference type="InterPro" id="IPR013324">
    <property type="entry name" value="RNA_pol_sigma_r3/r4-like"/>
</dbReference>
<dbReference type="InterPro" id="IPR013325">
    <property type="entry name" value="RNA_pol_sigma_r2"/>
</dbReference>
<evidence type="ECO:0000256" key="2">
    <source>
        <dbReference type="ARBA" id="ARBA00023082"/>
    </source>
</evidence>
<evidence type="ECO:0000259" key="5">
    <source>
        <dbReference type="Pfam" id="PF04542"/>
    </source>
</evidence>
<dbReference type="InterPro" id="IPR036388">
    <property type="entry name" value="WH-like_DNA-bd_sf"/>
</dbReference>
<dbReference type="PANTHER" id="PTHR30385">
    <property type="entry name" value="SIGMA FACTOR F FLAGELLAR"/>
    <property type="match status" value="1"/>
</dbReference>
<dbReference type="SUPFAM" id="SSF88659">
    <property type="entry name" value="Sigma3 and sigma4 domains of RNA polymerase sigma factors"/>
    <property type="match status" value="1"/>
</dbReference>
<keyword evidence="3" id="KW-0238">DNA-binding</keyword>
<reference evidence="6 7" key="1">
    <citation type="submission" date="2021-01" db="EMBL/GenBank/DDBJ databases">
        <title>Actinoplanes sp. nov. LDG1-06 isolated from lichen.</title>
        <authorList>
            <person name="Saeng-In P."/>
            <person name="Phongsopitanun W."/>
            <person name="Kanchanasin P."/>
            <person name="Yuki M."/>
            <person name="Kudo T."/>
            <person name="Ohkuma M."/>
            <person name="Tanasupawat S."/>
        </authorList>
    </citation>
    <scope>NUCLEOTIDE SEQUENCE [LARGE SCALE GENOMIC DNA]</scope>
    <source>
        <strain evidence="6 7">LDG1-06</strain>
    </source>
</reference>
<organism evidence="6 7">
    <name type="scientific">Paractinoplanes ovalisporus</name>
    <dbReference type="NCBI Taxonomy" id="2810368"/>
    <lineage>
        <taxon>Bacteria</taxon>
        <taxon>Bacillati</taxon>
        <taxon>Actinomycetota</taxon>
        <taxon>Actinomycetes</taxon>
        <taxon>Micromonosporales</taxon>
        <taxon>Micromonosporaceae</taxon>
        <taxon>Paractinoplanes</taxon>
    </lineage>
</organism>
<feature type="domain" description="RNA polymerase sigma-70 region 2" evidence="5">
    <location>
        <begin position="44"/>
        <end position="110"/>
    </location>
</feature>
<keyword evidence="7" id="KW-1185">Reference proteome</keyword>
<keyword evidence="2" id="KW-0731">Sigma factor</keyword>
<evidence type="ECO:0000256" key="4">
    <source>
        <dbReference type="ARBA" id="ARBA00023163"/>
    </source>
</evidence>
<gene>
    <name evidence="6" type="ORF">JIG36_12110</name>
</gene>
<evidence type="ECO:0000313" key="7">
    <source>
        <dbReference type="Proteomes" id="UP000632138"/>
    </source>
</evidence>
<dbReference type="Pfam" id="PF04542">
    <property type="entry name" value="Sigma70_r2"/>
    <property type="match status" value="1"/>
</dbReference>
<dbReference type="EMBL" id="JAENHP010000003">
    <property type="protein sequence ID" value="MBM2616300.1"/>
    <property type="molecule type" value="Genomic_DNA"/>
</dbReference>
<accession>A0ABS2A8Z5</accession>
<comment type="caution">
    <text evidence="6">The sequence shown here is derived from an EMBL/GenBank/DDBJ whole genome shotgun (WGS) entry which is preliminary data.</text>
</comment>
<dbReference type="NCBIfam" id="TIGR02937">
    <property type="entry name" value="sigma70-ECF"/>
    <property type="match status" value="1"/>
</dbReference>
<dbReference type="PANTHER" id="PTHR30385:SF4">
    <property type="entry name" value="RNA POLYMERASE SIGMA-E FACTOR"/>
    <property type="match status" value="1"/>
</dbReference>
<dbReference type="Gene3D" id="1.20.120.1810">
    <property type="match status" value="1"/>
</dbReference>
<proteinExistence type="predicted"/>
<protein>
    <submittedName>
        <fullName evidence="6">Sigma-70 family RNA polymerase sigma factor</fullName>
    </submittedName>
</protein>